<keyword evidence="2" id="KW-0812">Transmembrane</keyword>
<feature type="transmembrane region" description="Helical" evidence="2">
    <location>
        <begin position="544"/>
        <end position="567"/>
    </location>
</feature>
<feature type="coiled-coil region" evidence="1">
    <location>
        <begin position="170"/>
        <end position="221"/>
    </location>
</feature>
<feature type="coiled-coil region" evidence="1">
    <location>
        <begin position="65"/>
        <end position="129"/>
    </location>
</feature>
<comment type="caution">
    <text evidence="3">The sequence shown here is derived from an EMBL/GenBank/DDBJ whole genome shotgun (WGS) entry which is preliminary data.</text>
</comment>
<protein>
    <submittedName>
        <fullName evidence="3">Uncharacterized protein</fullName>
    </submittedName>
</protein>
<accession>A0A421NXA4</accession>
<dbReference type="AlphaFoldDB" id="A0A421NXA4"/>
<keyword evidence="1" id="KW-0175">Coiled coil</keyword>
<keyword evidence="4" id="KW-1185">Reference proteome</keyword>
<dbReference type="Proteomes" id="UP000283896">
    <property type="component" value="Unassembled WGS sequence"/>
</dbReference>
<evidence type="ECO:0000313" key="4">
    <source>
        <dbReference type="Proteomes" id="UP000283896"/>
    </source>
</evidence>
<dbReference type="STRING" id="69896.S284_00780"/>
<proteinExistence type="predicted"/>
<sequence length="585" mass="67866">MNHKMKKILLLGLSLNLLHFFFWISCYILNCSLVSLKKKKIAPSFQVVAAVSDNQNLDDNSTQKLQAIKEDIEKTRETRNKVESLVKDNQRLTTFLNEKTDWQTVEDNFQKQQNSYKELENKLKEKQSNESQSWLSSLCQVGKKAVNLVIPQNIKDQITNWWSGVPSGLAQKYEAIFQKVQEEKTNLEQQANEKHTQITSLNQKLQEIDDIKTQINTLMNVDSLTEVSDNQKLINCFLNENTMWKEAEKTYQKIKTHQNNEELQQALTLLEPCQTWWQWISGSSNPSLKEVYQKVFTQVQEEKTNLEQQANEKNTQITSLNQKLQEIDDIKTQINTLMNVDSLTEVSDNQKLINCFLNENTMWKEAEKTYQKIKTHQNNEELQQALTLLEPCQTWWQWISGSSNPSLKEVYQKILDDINSKIKELKELTLKIKKPNASTEDKKSWWSKITNFWPSVSGIEESPSIPEKNQLEEGSYLKKFFNNHPFITKALAMVLGEKEKDLPTIVDNLAKDIFEVSGGQVRSEVEKAEKGIREKIKEAFKKKVAMIIIISVACATLVVTMLFWLITRKKKIKTITKTNCTKTKK</sequence>
<feature type="coiled-coil region" evidence="1">
    <location>
        <begin position="289"/>
        <end position="340"/>
    </location>
</feature>
<keyword evidence="2" id="KW-1133">Transmembrane helix</keyword>
<reference evidence="4" key="1">
    <citation type="submission" date="2016-11" db="EMBL/GenBank/DDBJ databases">
        <title>Genome sequence of Candidatus Phytoplasma solani strain SA-1.</title>
        <authorList>
            <person name="Haryono M."/>
            <person name="Samarzija I."/>
            <person name="Seruga Music M."/>
            <person name="Hogenhout S."/>
            <person name="Kuo C.-H."/>
        </authorList>
    </citation>
    <scope>NUCLEOTIDE SEQUENCE [LARGE SCALE GENOMIC DNA]</scope>
    <source>
        <strain evidence="4">SA-1</strain>
    </source>
</reference>
<evidence type="ECO:0000313" key="3">
    <source>
        <dbReference type="EMBL" id="RMI88667.1"/>
    </source>
</evidence>
<organism evidence="3 4">
    <name type="scientific">Candidatus Phytoplasma solani</name>
    <dbReference type="NCBI Taxonomy" id="69896"/>
    <lineage>
        <taxon>Bacteria</taxon>
        <taxon>Bacillati</taxon>
        <taxon>Mycoplasmatota</taxon>
        <taxon>Mollicutes</taxon>
        <taxon>Acholeplasmatales</taxon>
        <taxon>Acholeplasmataceae</taxon>
        <taxon>Candidatus Phytoplasma</taxon>
        <taxon>16SrXII (Stolbur group)</taxon>
    </lineage>
</organism>
<gene>
    <name evidence="3" type="ORF">PSSA1_v1c3960</name>
</gene>
<name>A0A421NXA4_9MOLU</name>
<evidence type="ECO:0000256" key="1">
    <source>
        <dbReference type="SAM" id="Coils"/>
    </source>
</evidence>
<dbReference type="EMBL" id="MPBG01000005">
    <property type="protein sequence ID" value="RMI88667.1"/>
    <property type="molecule type" value="Genomic_DNA"/>
</dbReference>
<keyword evidence="2" id="KW-0472">Membrane</keyword>
<dbReference type="PROSITE" id="PS51257">
    <property type="entry name" value="PROKAR_LIPOPROTEIN"/>
    <property type="match status" value="1"/>
</dbReference>
<dbReference type="RefSeq" id="WP_122225494.1">
    <property type="nucleotide sequence ID" value="NZ_MPBG01000005.1"/>
</dbReference>
<evidence type="ECO:0000256" key="2">
    <source>
        <dbReference type="SAM" id="Phobius"/>
    </source>
</evidence>